<evidence type="ECO:0008006" key="3">
    <source>
        <dbReference type="Google" id="ProtNLM"/>
    </source>
</evidence>
<reference evidence="1 2" key="1">
    <citation type="journal article" date="2020" name="Nature">
        <title>Bacterial chemolithoautotrophy via manganese oxidation.</title>
        <authorList>
            <person name="Yu H."/>
            <person name="Leadbetter J.R."/>
        </authorList>
    </citation>
    <scope>NUCLEOTIDE SEQUENCE [LARGE SCALE GENOMIC DNA]</scope>
    <source>
        <strain evidence="1 2">RBP-1</strain>
    </source>
</reference>
<gene>
    <name evidence="1" type="ORF">RAMLITH_23725</name>
</gene>
<evidence type="ECO:0000313" key="2">
    <source>
        <dbReference type="Proteomes" id="UP000521868"/>
    </source>
</evidence>
<dbReference type="EMBL" id="VTOX01000012">
    <property type="protein sequence ID" value="NKE68836.1"/>
    <property type="molecule type" value="Genomic_DNA"/>
</dbReference>
<accession>A0A7X6DKG5</accession>
<dbReference type="AlphaFoldDB" id="A0A7X6DKG5"/>
<name>A0A7X6DKG5_9BURK</name>
<dbReference type="RefSeq" id="WP_168109968.1">
    <property type="nucleotide sequence ID" value="NZ_VTOX01000012.1"/>
</dbReference>
<comment type="caution">
    <text evidence="1">The sequence shown here is derived from an EMBL/GenBank/DDBJ whole genome shotgun (WGS) entry which is preliminary data.</text>
</comment>
<sequence>MEEIKSRLPDELSTINFFVVEPAKVRYLDGSQPLFGQQFQSKFPSVDYELSEAGSCLALGRATASVFHLMRVMETGLRAASACLGHSVLASTDRNWGAILRNMRDARQAKGGKWAEADLFSEMYAMLDAVKNAWRNQTMHIDQKYTEEEAEMIFIAVKHFMQKIASRMDENGLPLA</sequence>
<organism evidence="1 2">
    <name type="scientific">Ramlibacter lithotrophicus</name>
    <dbReference type="NCBI Taxonomy" id="2606681"/>
    <lineage>
        <taxon>Bacteria</taxon>
        <taxon>Pseudomonadati</taxon>
        <taxon>Pseudomonadota</taxon>
        <taxon>Betaproteobacteria</taxon>
        <taxon>Burkholderiales</taxon>
        <taxon>Comamonadaceae</taxon>
        <taxon>Ramlibacter</taxon>
    </lineage>
</organism>
<protein>
    <recommendedName>
        <fullName evidence="3">HEPN domain-containing protein</fullName>
    </recommendedName>
</protein>
<proteinExistence type="predicted"/>
<dbReference type="Proteomes" id="UP000521868">
    <property type="component" value="Unassembled WGS sequence"/>
</dbReference>
<keyword evidence="2" id="KW-1185">Reference proteome</keyword>
<evidence type="ECO:0000313" key="1">
    <source>
        <dbReference type="EMBL" id="NKE68836.1"/>
    </source>
</evidence>